<dbReference type="SUPFAM" id="SSF46785">
    <property type="entry name" value="Winged helix' DNA-binding domain"/>
    <property type="match status" value="1"/>
</dbReference>
<dbReference type="Proteomes" id="UP001180724">
    <property type="component" value="Unassembled WGS sequence"/>
</dbReference>
<comment type="caution">
    <text evidence="2">The sequence shown here is derived from an EMBL/GenBank/DDBJ whole genome shotgun (WGS) entry which is preliminary data.</text>
</comment>
<dbReference type="Gene3D" id="1.10.10.10">
    <property type="entry name" value="Winged helix-like DNA-binding domain superfamily/Winged helix DNA-binding domain"/>
    <property type="match status" value="1"/>
</dbReference>
<accession>A0ABU3AGR1</accession>
<proteinExistence type="predicted"/>
<protein>
    <submittedName>
        <fullName evidence="2">MarR family transcriptional regulator</fullName>
    </submittedName>
</protein>
<keyword evidence="3" id="KW-1185">Reference proteome</keyword>
<evidence type="ECO:0000259" key="1">
    <source>
        <dbReference type="PROSITE" id="PS50995"/>
    </source>
</evidence>
<dbReference type="InterPro" id="IPR000835">
    <property type="entry name" value="HTH_MarR-typ"/>
</dbReference>
<dbReference type="InterPro" id="IPR036388">
    <property type="entry name" value="WH-like_DNA-bd_sf"/>
</dbReference>
<reference evidence="2" key="1">
    <citation type="submission" date="2024-05" db="EMBL/GenBank/DDBJ databases">
        <title>30 novel species of actinomycetes from the DSMZ collection.</title>
        <authorList>
            <person name="Nouioui I."/>
        </authorList>
    </citation>
    <scope>NUCLEOTIDE SEQUENCE</scope>
    <source>
        <strain evidence="2">DSM 40712</strain>
    </source>
</reference>
<dbReference type="Gene3D" id="1.10.287.100">
    <property type="match status" value="1"/>
</dbReference>
<sequence length="142" mass="15516">MTQSRQLAEDLRRAVGQLVRSTKQSAASMPAAEGAVLGLLDRDGPQSIAELAQARGVRHQSAAKTVKDLTAAGLVSAEAHPTDGRKLLVHITEPGRTALDEDRRCRADVLENAIEEELTAHERRELRRGIELLKRLSAQIRP</sequence>
<dbReference type="PANTHER" id="PTHR39515">
    <property type="entry name" value="CONSERVED PROTEIN"/>
    <property type="match status" value="1"/>
</dbReference>
<organism evidence="2 3">
    <name type="scientific">Streptomyces lancefieldiae</name>
    <dbReference type="NCBI Taxonomy" id="3075520"/>
    <lineage>
        <taxon>Bacteria</taxon>
        <taxon>Bacillati</taxon>
        <taxon>Actinomycetota</taxon>
        <taxon>Actinomycetes</taxon>
        <taxon>Kitasatosporales</taxon>
        <taxon>Streptomycetaceae</taxon>
        <taxon>Streptomyces</taxon>
    </lineage>
</organism>
<dbReference type="PROSITE" id="PS50995">
    <property type="entry name" value="HTH_MARR_2"/>
    <property type="match status" value="1"/>
</dbReference>
<dbReference type="EMBL" id="JAVRFH010000002">
    <property type="protein sequence ID" value="MDT0609108.1"/>
    <property type="molecule type" value="Genomic_DNA"/>
</dbReference>
<evidence type="ECO:0000313" key="3">
    <source>
        <dbReference type="Proteomes" id="UP001180724"/>
    </source>
</evidence>
<dbReference type="Pfam" id="PF12802">
    <property type="entry name" value="MarR_2"/>
    <property type="match status" value="1"/>
</dbReference>
<dbReference type="InterPro" id="IPR052526">
    <property type="entry name" value="HTH-type_Bedaq_tolerance"/>
</dbReference>
<evidence type="ECO:0000313" key="2">
    <source>
        <dbReference type="EMBL" id="MDT0609108.1"/>
    </source>
</evidence>
<name>A0ABU3AGR1_9ACTN</name>
<dbReference type="SMART" id="SM00347">
    <property type="entry name" value="HTH_MARR"/>
    <property type="match status" value="1"/>
</dbReference>
<feature type="domain" description="HTH marR-type" evidence="1">
    <location>
        <begin position="4"/>
        <end position="138"/>
    </location>
</feature>
<dbReference type="RefSeq" id="WP_311570702.1">
    <property type="nucleotide sequence ID" value="NZ_JAVRFH010000002.1"/>
</dbReference>
<dbReference type="InterPro" id="IPR036390">
    <property type="entry name" value="WH_DNA-bd_sf"/>
</dbReference>
<gene>
    <name evidence="2" type="ORF">RM812_02510</name>
</gene>
<dbReference type="PANTHER" id="PTHR39515:SF2">
    <property type="entry name" value="HTH-TYPE TRANSCRIPTIONAL REGULATOR RV0880"/>
    <property type="match status" value="1"/>
</dbReference>